<reference evidence="1 2" key="1">
    <citation type="submission" date="2018-04" db="EMBL/GenBank/DDBJ databases">
        <title>WGS assembly of Panicum hallii var. hallii HAL2.</title>
        <authorList>
            <person name="Lovell J."/>
            <person name="Jenkins J."/>
            <person name="Lowry D."/>
            <person name="Mamidi S."/>
            <person name="Sreedasyam A."/>
            <person name="Weng X."/>
            <person name="Barry K."/>
            <person name="Bonette J."/>
            <person name="Campitelli B."/>
            <person name="Daum C."/>
            <person name="Gordon S."/>
            <person name="Gould B."/>
            <person name="Lipzen A."/>
            <person name="MacQueen A."/>
            <person name="Palacio-Mejia J."/>
            <person name="Plott C."/>
            <person name="Shakirov E."/>
            <person name="Shu S."/>
            <person name="Yoshinaga Y."/>
            <person name="Zane M."/>
            <person name="Rokhsar D."/>
            <person name="Grimwood J."/>
            <person name="Schmutz J."/>
            <person name="Juenger T."/>
        </authorList>
    </citation>
    <scope>NUCLEOTIDE SEQUENCE [LARGE SCALE GENOMIC DNA]</scope>
    <source>
        <strain evidence="2">cv. HAL2</strain>
    </source>
</reference>
<name>A0A2T7DHX3_9POAL</name>
<proteinExistence type="predicted"/>
<accession>A0A2T7DHX3</accession>
<evidence type="ECO:0000313" key="1">
    <source>
        <dbReference type="EMBL" id="PUZ55160.1"/>
    </source>
</evidence>
<dbReference type="EMBL" id="CM009753">
    <property type="protein sequence ID" value="PUZ55160.1"/>
    <property type="molecule type" value="Genomic_DNA"/>
</dbReference>
<organism evidence="1 2">
    <name type="scientific">Panicum hallii var. hallii</name>
    <dbReference type="NCBI Taxonomy" id="1504633"/>
    <lineage>
        <taxon>Eukaryota</taxon>
        <taxon>Viridiplantae</taxon>
        <taxon>Streptophyta</taxon>
        <taxon>Embryophyta</taxon>
        <taxon>Tracheophyta</taxon>
        <taxon>Spermatophyta</taxon>
        <taxon>Magnoliopsida</taxon>
        <taxon>Liliopsida</taxon>
        <taxon>Poales</taxon>
        <taxon>Poaceae</taxon>
        <taxon>PACMAD clade</taxon>
        <taxon>Panicoideae</taxon>
        <taxon>Panicodae</taxon>
        <taxon>Paniceae</taxon>
        <taxon>Panicinae</taxon>
        <taxon>Panicum</taxon>
        <taxon>Panicum sect. Panicum</taxon>
    </lineage>
</organism>
<sequence>MVREYTTTFLNVAEDAYHRRVKMEAIISFLGALRGLGAICHILVKGTVDRLEDGPFKDSITCSMDVDTQEFDKKVNNLKDKFMAANIYAYKVVADILFNGILQAQLYVSKLVECRKAALPHIKGERKYFLCSLLLLFARIAIECSCNNQYISLLIRYLPLATV</sequence>
<dbReference type="Proteomes" id="UP000244336">
    <property type="component" value="Chromosome 5"/>
</dbReference>
<evidence type="ECO:0000313" key="2">
    <source>
        <dbReference type="Proteomes" id="UP000244336"/>
    </source>
</evidence>
<dbReference type="Gramene" id="PUZ55160">
    <property type="protein sequence ID" value="PUZ55160"/>
    <property type="gene ID" value="GQ55_5G189600"/>
</dbReference>
<dbReference type="OrthoDB" id="660918at2759"/>
<gene>
    <name evidence="1" type="ORF">GQ55_5G189600</name>
</gene>
<dbReference type="AlphaFoldDB" id="A0A2T7DHX3"/>
<protein>
    <submittedName>
        <fullName evidence="1">Uncharacterized protein</fullName>
    </submittedName>
</protein>
<keyword evidence="2" id="KW-1185">Reference proteome</keyword>